<gene>
    <name evidence="4" type="ORF">DNTS_026123</name>
</gene>
<dbReference type="GO" id="GO:0003723">
    <property type="term" value="F:RNA binding"/>
    <property type="evidence" value="ECO:0007669"/>
    <property type="project" value="UniProtKB-UniRule"/>
</dbReference>
<dbReference type="GO" id="GO:0005739">
    <property type="term" value="C:mitochondrion"/>
    <property type="evidence" value="ECO:0007669"/>
    <property type="project" value="TreeGrafter"/>
</dbReference>
<evidence type="ECO:0000256" key="1">
    <source>
        <dbReference type="PROSITE-ProRule" id="PRU00117"/>
    </source>
</evidence>
<dbReference type="InterPro" id="IPR050621">
    <property type="entry name" value="Tudor_domain_containing"/>
</dbReference>
<dbReference type="SMART" id="SM00333">
    <property type="entry name" value="TUDOR"/>
    <property type="match status" value="1"/>
</dbReference>
<dbReference type="PANTHER" id="PTHR22948:SF65">
    <property type="entry name" value="A-KINASE ANCHORING PROTEIN 1"/>
    <property type="match status" value="1"/>
</dbReference>
<keyword evidence="5" id="KW-1185">Reference proteome</keyword>
<dbReference type="PROSITE" id="PS50084">
    <property type="entry name" value="KH_TYPE_1"/>
    <property type="match status" value="1"/>
</dbReference>
<dbReference type="InterPro" id="IPR035437">
    <property type="entry name" value="SNase_OB-fold_sf"/>
</dbReference>
<feature type="region of interest" description="Disordered" evidence="2">
    <location>
        <begin position="41"/>
        <end position="72"/>
    </location>
</feature>
<reference evidence="4 5" key="1">
    <citation type="journal article" date="2019" name="Sci. Data">
        <title>Hybrid genome assembly and annotation of Danionella translucida.</title>
        <authorList>
            <person name="Kadobianskyi M."/>
            <person name="Schulze L."/>
            <person name="Schuelke M."/>
            <person name="Judkewitz B."/>
        </authorList>
    </citation>
    <scope>NUCLEOTIDE SEQUENCE [LARGE SCALE GENOMIC DNA]</scope>
    <source>
        <strain evidence="4 5">Bolton</strain>
    </source>
</reference>
<dbReference type="Gene3D" id="2.30.30.140">
    <property type="match status" value="1"/>
</dbReference>
<dbReference type="InterPro" id="IPR002999">
    <property type="entry name" value="Tudor"/>
</dbReference>
<dbReference type="SMART" id="SM00322">
    <property type="entry name" value="KH"/>
    <property type="match status" value="1"/>
</dbReference>
<dbReference type="CDD" id="cd22395">
    <property type="entry name" value="KH-I_AKAP1"/>
    <property type="match status" value="1"/>
</dbReference>
<dbReference type="SUPFAM" id="SSF54791">
    <property type="entry name" value="Eukaryotic type KH-domain (KH-domain type I)"/>
    <property type="match status" value="1"/>
</dbReference>
<dbReference type="PANTHER" id="PTHR22948">
    <property type="entry name" value="TUDOR DOMAIN CONTAINING PROTEIN"/>
    <property type="match status" value="1"/>
</dbReference>
<evidence type="ECO:0000313" key="4">
    <source>
        <dbReference type="EMBL" id="TRY92237.1"/>
    </source>
</evidence>
<feature type="region of interest" description="Disordered" evidence="2">
    <location>
        <begin position="187"/>
        <end position="217"/>
    </location>
</feature>
<dbReference type="OrthoDB" id="10069557at2759"/>
<organism evidence="4 5">
    <name type="scientific">Danionella cerebrum</name>
    <dbReference type="NCBI Taxonomy" id="2873325"/>
    <lineage>
        <taxon>Eukaryota</taxon>
        <taxon>Metazoa</taxon>
        <taxon>Chordata</taxon>
        <taxon>Craniata</taxon>
        <taxon>Vertebrata</taxon>
        <taxon>Euteleostomi</taxon>
        <taxon>Actinopterygii</taxon>
        <taxon>Neopterygii</taxon>
        <taxon>Teleostei</taxon>
        <taxon>Ostariophysi</taxon>
        <taxon>Cypriniformes</taxon>
        <taxon>Danionidae</taxon>
        <taxon>Danioninae</taxon>
        <taxon>Danionella</taxon>
    </lineage>
</organism>
<proteinExistence type="predicted"/>
<dbReference type="Pfam" id="PF00567">
    <property type="entry name" value="TUDOR"/>
    <property type="match status" value="1"/>
</dbReference>
<dbReference type="GO" id="GO:0016020">
    <property type="term" value="C:membrane"/>
    <property type="evidence" value="ECO:0007669"/>
    <property type="project" value="TreeGrafter"/>
</dbReference>
<feature type="domain" description="Tudor" evidence="3">
    <location>
        <begin position="455"/>
        <end position="514"/>
    </location>
</feature>
<dbReference type="EMBL" id="SRMA01025644">
    <property type="protein sequence ID" value="TRY92237.1"/>
    <property type="molecule type" value="Genomic_DNA"/>
</dbReference>
<evidence type="ECO:0000256" key="2">
    <source>
        <dbReference type="SAM" id="MobiDB-lite"/>
    </source>
</evidence>
<dbReference type="InterPro" id="IPR004087">
    <property type="entry name" value="KH_dom"/>
</dbReference>
<dbReference type="CDD" id="cd20407">
    <property type="entry name" value="Tudor_AKAP1"/>
    <property type="match status" value="1"/>
</dbReference>
<dbReference type="InterPro" id="IPR004088">
    <property type="entry name" value="KH_dom_type_1"/>
</dbReference>
<evidence type="ECO:0000259" key="3">
    <source>
        <dbReference type="PROSITE" id="PS50304"/>
    </source>
</evidence>
<dbReference type="InterPro" id="IPR047368">
    <property type="entry name" value="KH-I_AKAP1"/>
</dbReference>
<sequence length="575" mass="63728">MPLSLRPLLSVSVLTLLGWCWYSFRRSRKAKAPVLVKDKVHGPGGNNLARSSHAEVLEKRGEGQSIRSVSDLKMDQIPKSSKTSECVVTSSVQLCTSTATPLSKGVRPEPEGEVSIRFPETLQNKHRKDYVDEDCGDSAEDDSTSEFDSAFIFSLLSSGNQTGLSDFCSEMNQNQENIESSQLAADDEVVHEKDSQDPLLQQSFRETDERRESLHNPSSFREKLLSHAGEDSGCGSCFSEDVSSEERQSWLLKQTESDRTSANSALIHSSIREDEDEEREDLWRGPAVESSSGDCPDPQIRNLSPPPALPIIIWDIEVPAHLVGRLIGKQGKFVNFLKQNSGAKIYISTLPFTQDFQICHIQGSQQQVDDALTLIRKKFKDLDLKNCAPLPCLPITSWLLLPEDVFVEVLVVKVEAAHHIFVQQYRHPSHQVLPTLTQAMQLCYTQPGCPSLPSPIEAGVVCAAPVKGRGWQRAQVIQYHSESGTAHIRYVDIGGYDAVNSETLRQIRSDFVTLPFQAAEVLLDNIVPLPGKEIFSPQAKAALEESTANMPLVIKVVLLNRSLAEQGLCSWLESQ</sequence>
<comment type="caution">
    <text evidence="4">The sequence shown here is derived from an EMBL/GenBank/DDBJ whole genome shotgun (WGS) entry which is preliminary data.</text>
</comment>
<dbReference type="InterPro" id="IPR047367">
    <property type="entry name" value="Tudor_AKAP1"/>
</dbReference>
<dbReference type="SUPFAM" id="SSF63748">
    <property type="entry name" value="Tudor/PWWP/MBT"/>
    <property type="match status" value="1"/>
</dbReference>
<keyword evidence="1" id="KW-0694">RNA-binding</keyword>
<protein>
    <recommendedName>
        <fullName evidence="3">Tudor domain-containing protein</fullName>
    </recommendedName>
</protein>
<dbReference type="PROSITE" id="PS50304">
    <property type="entry name" value="TUDOR"/>
    <property type="match status" value="1"/>
</dbReference>
<dbReference type="Proteomes" id="UP000316079">
    <property type="component" value="Unassembled WGS sequence"/>
</dbReference>
<feature type="compositionally biased region" description="Basic and acidic residues" evidence="2">
    <location>
        <begin position="205"/>
        <end position="217"/>
    </location>
</feature>
<dbReference type="GO" id="GO:0034237">
    <property type="term" value="F:protein kinase A regulatory subunit binding"/>
    <property type="evidence" value="ECO:0007669"/>
    <property type="project" value="TreeGrafter"/>
</dbReference>
<accession>A0A553QQN4</accession>
<dbReference type="AlphaFoldDB" id="A0A553QQN4"/>
<dbReference type="Pfam" id="PF00013">
    <property type="entry name" value="KH_1"/>
    <property type="match status" value="1"/>
</dbReference>
<dbReference type="InterPro" id="IPR036612">
    <property type="entry name" value="KH_dom_type_1_sf"/>
</dbReference>
<dbReference type="Gene3D" id="2.40.50.90">
    <property type="match status" value="1"/>
</dbReference>
<feature type="compositionally biased region" description="Basic and acidic residues" evidence="2">
    <location>
        <begin position="52"/>
        <end position="62"/>
    </location>
</feature>
<dbReference type="Gene3D" id="3.30.1370.10">
    <property type="entry name" value="K Homology domain, type 1"/>
    <property type="match status" value="1"/>
</dbReference>
<dbReference type="STRING" id="623744.A0A553QQN4"/>
<evidence type="ECO:0000313" key="5">
    <source>
        <dbReference type="Proteomes" id="UP000316079"/>
    </source>
</evidence>
<name>A0A553QQN4_9TELE</name>